<accession>A0A0E9W1V6</accession>
<organism evidence="1">
    <name type="scientific">Anguilla anguilla</name>
    <name type="common">European freshwater eel</name>
    <name type="synonym">Muraena anguilla</name>
    <dbReference type="NCBI Taxonomy" id="7936"/>
    <lineage>
        <taxon>Eukaryota</taxon>
        <taxon>Metazoa</taxon>
        <taxon>Chordata</taxon>
        <taxon>Craniata</taxon>
        <taxon>Vertebrata</taxon>
        <taxon>Euteleostomi</taxon>
        <taxon>Actinopterygii</taxon>
        <taxon>Neopterygii</taxon>
        <taxon>Teleostei</taxon>
        <taxon>Anguilliformes</taxon>
        <taxon>Anguillidae</taxon>
        <taxon>Anguilla</taxon>
    </lineage>
</organism>
<dbReference type="AlphaFoldDB" id="A0A0E9W1V6"/>
<protein>
    <submittedName>
        <fullName evidence="1">Uncharacterized protein</fullName>
    </submittedName>
</protein>
<sequence length="36" mass="4258">MFILTWVFSLHLLVCFCCLCITHPTINVHRVALRTR</sequence>
<evidence type="ECO:0000313" key="1">
    <source>
        <dbReference type="EMBL" id="JAH83463.1"/>
    </source>
</evidence>
<name>A0A0E9W1V6_ANGAN</name>
<reference evidence="1" key="2">
    <citation type="journal article" date="2015" name="Fish Shellfish Immunol.">
        <title>Early steps in the European eel (Anguilla anguilla)-Vibrio vulnificus interaction in the gills: Role of the RtxA13 toxin.</title>
        <authorList>
            <person name="Callol A."/>
            <person name="Pajuelo D."/>
            <person name="Ebbesson L."/>
            <person name="Teles M."/>
            <person name="MacKenzie S."/>
            <person name="Amaro C."/>
        </authorList>
    </citation>
    <scope>NUCLEOTIDE SEQUENCE</scope>
</reference>
<proteinExistence type="predicted"/>
<dbReference type="EMBL" id="GBXM01025114">
    <property type="protein sequence ID" value="JAH83463.1"/>
    <property type="molecule type" value="Transcribed_RNA"/>
</dbReference>
<reference evidence="1" key="1">
    <citation type="submission" date="2014-11" db="EMBL/GenBank/DDBJ databases">
        <authorList>
            <person name="Amaro Gonzalez C."/>
        </authorList>
    </citation>
    <scope>NUCLEOTIDE SEQUENCE</scope>
</reference>